<keyword evidence="2 5" id="KW-0396">Initiation factor</keyword>
<dbReference type="Gene3D" id="2.40.50.140">
    <property type="entry name" value="Nucleic acid-binding proteins"/>
    <property type="match status" value="1"/>
</dbReference>
<evidence type="ECO:0000256" key="3">
    <source>
        <dbReference type="ARBA" id="ARBA00022917"/>
    </source>
</evidence>
<dbReference type="GO" id="GO:0003723">
    <property type="term" value="F:RNA binding"/>
    <property type="evidence" value="ECO:0007669"/>
    <property type="project" value="InterPro"/>
</dbReference>
<evidence type="ECO:0000256" key="1">
    <source>
        <dbReference type="ARBA" id="ARBA00007223"/>
    </source>
</evidence>
<evidence type="ECO:0000313" key="5">
    <source>
        <dbReference type="EMBL" id="ARF10824.1"/>
    </source>
</evidence>
<dbReference type="InterPro" id="IPR003029">
    <property type="entry name" value="S1_domain"/>
</dbReference>
<dbReference type="EMBL" id="KY684105">
    <property type="protein sequence ID" value="ARF10824.1"/>
    <property type="molecule type" value="Genomic_DNA"/>
</dbReference>
<name>A0A1V0SGQ4_9VIRU</name>
<dbReference type="PROSITE" id="PS50126">
    <property type="entry name" value="S1"/>
    <property type="match status" value="1"/>
</dbReference>
<comment type="similarity">
    <text evidence="1">Belongs to the eIF-2-alpha family.</text>
</comment>
<accession>A0A1V0SGQ4</accession>
<sequence>MFYETNIRYYKEKYPQINDIIMAKIEELTDTGANLKFPEYCNCSGFVTEYELYFRKNKRIQKVKINDLIPMIVLSVDTDKNFILVSRRRVREEEEKTFREKFRYVTNINKICNELTFLHKKYYNTEENNKILRNNIFNFCEKYKDNITDNNNLYKNMYLEMLSNIDKIIIDSEPKFIDYVLDSFNNRIIHKKNSLETSFDLTCFDNSPMNNIKLILKQILVLDDLKIPYNTVVNSPTYKLILNDCLDKDIDNYNNIINSIIDNMQNLCDNTNSKLIVLQKNKIISSNNDNIIEFKFLPTDNFTK</sequence>
<gene>
    <name evidence="5" type="ORF">Hokovirus_3_97</name>
</gene>
<dbReference type="InterPro" id="IPR012340">
    <property type="entry name" value="NA-bd_OB-fold"/>
</dbReference>
<dbReference type="SMART" id="SM00316">
    <property type="entry name" value="S1"/>
    <property type="match status" value="1"/>
</dbReference>
<evidence type="ECO:0000256" key="2">
    <source>
        <dbReference type="ARBA" id="ARBA00022540"/>
    </source>
</evidence>
<reference evidence="5" key="1">
    <citation type="journal article" date="2017" name="Science">
        <title>Giant viruses with an expanded complement of translation system components.</title>
        <authorList>
            <person name="Schulz F."/>
            <person name="Yutin N."/>
            <person name="Ivanova N.N."/>
            <person name="Ortega D.R."/>
            <person name="Lee T.K."/>
            <person name="Vierheilig J."/>
            <person name="Daims H."/>
            <person name="Horn M."/>
            <person name="Wagner M."/>
            <person name="Jensen G.J."/>
            <person name="Kyrpides N.C."/>
            <person name="Koonin E.V."/>
            <person name="Woyke T."/>
        </authorList>
    </citation>
    <scope>NUCLEOTIDE SEQUENCE</scope>
    <source>
        <strain evidence="5">HKV1</strain>
    </source>
</reference>
<dbReference type="SUPFAM" id="SSF50249">
    <property type="entry name" value="Nucleic acid-binding proteins"/>
    <property type="match status" value="1"/>
</dbReference>
<feature type="domain" description="S1 motif" evidence="4">
    <location>
        <begin position="18"/>
        <end position="88"/>
    </location>
</feature>
<dbReference type="PANTHER" id="PTHR10602">
    <property type="entry name" value="EUKARYOTIC TRANSLATION INITIATION FACTOR 2 SUBUNIT 1"/>
    <property type="match status" value="1"/>
</dbReference>
<keyword evidence="3" id="KW-0648">Protein biosynthesis</keyword>
<dbReference type="PANTHER" id="PTHR10602:SF0">
    <property type="entry name" value="EUKARYOTIC TRANSLATION INITIATION FACTOR 2 SUBUNIT 1"/>
    <property type="match status" value="1"/>
</dbReference>
<dbReference type="InterPro" id="IPR011488">
    <property type="entry name" value="TIF_2_asu"/>
</dbReference>
<evidence type="ECO:0000259" key="4">
    <source>
        <dbReference type="PROSITE" id="PS50126"/>
    </source>
</evidence>
<dbReference type="GO" id="GO:0043022">
    <property type="term" value="F:ribosome binding"/>
    <property type="evidence" value="ECO:0007669"/>
    <property type="project" value="TreeGrafter"/>
</dbReference>
<protein>
    <submittedName>
        <fullName evidence="5">Translation initiation factor eIF-2 alpha subunit</fullName>
    </submittedName>
</protein>
<proteinExistence type="inferred from homology"/>
<organism evidence="5">
    <name type="scientific">Hokovirus HKV1</name>
    <dbReference type="NCBI Taxonomy" id="1977638"/>
    <lineage>
        <taxon>Viruses</taxon>
        <taxon>Varidnaviria</taxon>
        <taxon>Bamfordvirae</taxon>
        <taxon>Nucleocytoviricota</taxon>
        <taxon>Megaviricetes</taxon>
        <taxon>Imitervirales</taxon>
        <taxon>Mimiviridae</taxon>
        <taxon>Klosneuvirinae</taxon>
        <taxon>Hokovirus</taxon>
    </lineage>
</organism>